<accession>A0LP48</accession>
<dbReference type="PRINTS" id="PR00446">
    <property type="entry name" value="HYDRGNUPTAKE"/>
</dbReference>
<dbReference type="InParanoid" id="A0LP48"/>
<dbReference type="InterPro" id="IPR004411">
    <property type="entry name" value="Pept_A31_F420-red_hyd_d"/>
</dbReference>
<evidence type="ECO:0000256" key="4">
    <source>
        <dbReference type="ARBA" id="ARBA00022801"/>
    </source>
</evidence>
<dbReference type="GO" id="GO:0008047">
    <property type="term" value="F:enzyme activator activity"/>
    <property type="evidence" value="ECO:0007669"/>
    <property type="project" value="InterPro"/>
</dbReference>
<dbReference type="KEGG" id="sfu:Sfum_3530"/>
<keyword evidence="6" id="KW-1185">Reference proteome</keyword>
<reference evidence="5 6" key="1">
    <citation type="submission" date="2006-10" db="EMBL/GenBank/DDBJ databases">
        <title>Complete sequence of Syntrophobacter fumaroxidans MPOB.</title>
        <authorList>
            <consortium name="US DOE Joint Genome Institute"/>
            <person name="Copeland A."/>
            <person name="Lucas S."/>
            <person name="Lapidus A."/>
            <person name="Barry K."/>
            <person name="Detter J.C."/>
            <person name="Glavina del Rio T."/>
            <person name="Hammon N."/>
            <person name="Israni S."/>
            <person name="Pitluck S."/>
            <person name="Goltsman E.G."/>
            <person name="Martinez M."/>
            <person name="Schmutz J."/>
            <person name="Larimer F."/>
            <person name="Land M."/>
            <person name="Hauser L."/>
            <person name="Kyrpides N."/>
            <person name="Kim E."/>
            <person name="Boone D.R."/>
            <person name="Brockman F."/>
            <person name="Culley D."/>
            <person name="Ferry J."/>
            <person name="Gunsalus R."/>
            <person name="McInerney M.J."/>
            <person name="Morrison M."/>
            <person name="Plugge C."/>
            <person name="Rohlin L."/>
            <person name="Scholten J."/>
            <person name="Sieber J."/>
            <person name="Stams A.J.M."/>
            <person name="Worm P."/>
            <person name="Henstra A.M."/>
            <person name="Richardson P."/>
        </authorList>
    </citation>
    <scope>NUCLEOTIDE SEQUENCE [LARGE SCALE GENOMIC DNA]</scope>
    <source>
        <strain evidence="6">DSM 10017 / MPOB</strain>
    </source>
</reference>
<comment type="similarity">
    <text evidence="1">Belongs to the peptidase A31 family.</text>
</comment>
<dbReference type="PANTHER" id="PTHR30302:SF1">
    <property type="entry name" value="HYDROGENASE 2 MATURATION PROTEASE"/>
    <property type="match status" value="1"/>
</dbReference>
<dbReference type="RefSeq" id="WP_011700325.1">
    <property type="nucleotide sequence ID" value="NC_008554.1"/>
</dbReference>
<sequence>MIEELFTKPILIFGCGNVLLGDDGFGPAVVEYLLEHFTLPDDVYAVDVGTGIRDLLIDYVLMPDKPKRIFIVDSICRPMRKPGELLEVDLSELGVQKQHDFAVHQFPSTNLLEELRSEGGVEVRVLAVQVKALPEEVRPGISDEVAAAVPRACEWLLEQVGVDS</sequence>
<evidence type="ECO:0000313" key="5">
    <source>
        <dbReference type="EMBL" id="ABK19200.1"/>
    </source>
</evidence>
<evidence type="ECO:0000256" key="1">
    <source>
        <dbReference type="ARBA" id="ARBA00006814"/>
    </source>
</evidence>
<keyword evidence="4" id="KW-0378">Hydrolase</keyword>
<evidence type="ECO:0000256" key="2">
    <source>
        <dbReference type="ARBA" id="ARBA00022670"/>
    </source>
</evidence>
<proteinExistence type="inferred from homology"/>
<dbReference type="Proteomes" id="UP000001784">
    <property type="component" value="Chromosome"/>
</dbReference>
<keyword evidence="2 5" id="KW-0645">Protease</keyword>
<dbReference type="InterPro" id="IPR023430">
    <property type="entry name" value="Pept_HybD-like_dom_sf"/>
</dbReference>
<dbReference type="InterPro" id="IPR000671">
    <property type="entry name" value="Peptidase_A31"/>
</dbReference>
<name>A0LP48_SYNFM</name>
<evidence type="ECO:0000256" key="3">
    <source>
        <dbReference type="ARBA" id="ARBA00022750"/>
    </source>
</evidence>
<gene>
    <name evidence="5" type="ordered locus">Sfum_3530</name>
</gene>
<dbReference type="HOGENOM" id="CLU_099037_0_2_7"/>
<dbReference type="PANTHER" id="PTHR30302">
    <property type="entry name" value="HYDROGENASE 1 MATURATION PROTEASE"/>
    <property type="match status" value="1"/>
</dbReference>
<dbReference type="GO" id="GO:0004190">
    <property type="term" value="F:aspartic-type endopeptidase activity"/>
    <property type="evidence" value="ECO:0007669"/>
    <property type="project" value="UniProtKB-KW"/>
</dbReference>
<keyword evidence="3" id="KW-0064">Aspartyl protease</keyword>
<dbReference type="OrthoDB" id="3828930at2"/>
<protein>
    <submittedName>
        <fullName evidence="5">Hydrogenase maturation protease</fullName>
    </submittedName>
</protein>
<dbReference type="SUPFAM" id="SSF53163">
    <property type="entry name" value="HybD-like"/>
    <property type="match status" value="1"/>
</dbReference>
<dbReference type="CDD" id="cd06064">
    <property type="entry name" value="H2MP_F420-Reduc"/>
    <property type="match status" value="1"/>
</dbReference>
<dbReference type="AlphaFoldDB" id="A0LP48"/>
<evidence type="ECO:0000313" key="6">
    <source>
        <dbReference type="Proteomes" id="UP000001784"/>
    </source>
</evidence>
<dbReference type="Gene3D" id="3.40.50.1450">
    <property type="entry name" value="HybD-like"/>
    <property type="match status" value="1"/>
</dbReference>
<dbReference type="NCBIfam" id="TIGR00072">
    <property type="entry name" value="hydrog_prot"/>
    <property type="match status" value="1"/>
</dbReference>
<dbReference type="Pfam" id="PF01750">
    <property type="entry name" value="HycI"/>
    <property type="match status" value="1"/>
</dbReference>
<organism evidence="5 6">
    <name type="scientific">Syntrophobacter fumaroxidans (strain DSM 10017 / MPOB)</name>
    <dbReference type="NCBI Taxonomy" id="335543"/>
    <lineage>
        <taxon>Bacteria</taxon>
        <taxon>Pseudomonadati</taxon>
        <taxon>Thermodesulfobacteriota</taxon>
        <taxon>Syntrophobacteria</taxon>
        <taxon>Syntrophobacterales</taxon>
        <taxon>Syntrophobacteraceae</taxon>
        <taxon>Syntrophobacter</taxon>
    </lineage>
</organism>
<dbReference type="eggNOG" id="COG0680">
    <property type="taxonomic scope" value="Bacteria"/>
</dbReference>
<dbReference type="STRING" id="335543.Sfum_3530"/>
<dbReference type="EMBL" id="CP000478">
    <property type="protein sequence ID" value="ABK19200.1"/>
    <property type="molecule type" value="Genomic_DNA"/>
</dbReference>
<dbReference type="GO" id="GO:0016485">
    <property type="term" value="P:protein processing"/>
    <property type="evidence" value="ECO:0007669"/>
    <property type="project" value="TreeGrafter"/>
</dbReference>